<evidence type="ECO:0000256" key="1">
    <source>
        <dbReference type="ARBA" id="ARBA00004141"/>
    </source>
</evidence>
<evidence type="ECO:0000256" key="4">
    <source>
        <dbReference type="ARBA" id="ARBA00022989"/>
    </source>
</evidence>
<comment type="subcellular location">
    <subcellularLocation>
        <location evidence="1">Membrane</location>
        <topology evidence="1">Multi-pass membrane protein</topology>
    </subcellularLocation>
</comment>
<dbReference type="InterPro" id="IPR005828">
    <property type="entry name" value="MFS_sugar_transport-like"/>
</dbReference>
<dbReference type="PANTHER" id="PTHR48020">
    <property type="entry name" value="PROTON MYO-INOSITOL COTRANSPORTER"/>
    <property type="match status" value="1"/>
</dbReference>
<name>A0ABR3SL12_9PEZI</name>
<keyword evidence="9" id="KW-1185">Reference proteome</keyword>
<keyword evidence="5 6" id="KW-0472">Membrane</keyword>
<feature type="transmembrane region" description="Helical" evidence="6">
    <location>
        <begin position="42"/>
        <end position="72"/>
    </location>
</feature>
<keyword evidence="3 6" id="KW-0812">Transmembrane</keyword>
<evidence type="ECO:0000313" key="8">
    <source>
        <dbReference type="EMBL" id="KAL1623704.1"/>
    </source>
</evidence>
<evidence type="ECO:0000256" key="2">
    <source>
        <dbReference type="ARBA" id="ARBA00022448"/>
    </source>
</evidence>
<accession>A0ABR3SL12</accession>
<protein>
    <recommendedName>
        <fullName evidence="7">Major facilitator superfamily (MFS) profile domain-containing protein</fullName>
    </recommendedName>
</protein>
<dbReference type="EMBL" id="JAJVDC020000115">
    <property type="protein sequence ID" value="KAL1623704.1"/>
    <property type="molecule type" value="Genomic_DNA"/>
</dbReference>
<evidence type="ECO:0000313" key="9">
    <source>
        <dbReference type="Proteomes" id="UP001521116"/>
    </source>
</evidence>
<proteinExistence type="predicted"/>
<dbReference type="InterPro" id="IPR050814">
    <property type="entry name" value="Myo-inositol_Transporter"/>
</dbReference>
<keyword evidence="4 6" id="KW-1133">Transmembrane helix</keyword>
<evidence type="ECO:0000256" key="5">
    <source>
        <dbReference type="ARBA" id="ARBA00023136"/>
    </source>
</evidence>
<organism evidence="8 9">
    <name type="scientific">Neofusicoccum ribis</name>
    <dbReference type="NCBI Taxonomy" id="45134"/>
    <lineage>
        <taxon>Eukaryota</taxon>
        <taxon>Fungi</taxon>
        <taxon>Dikarya</taxon>
        <taxon>Ascomycota</taxon>
        <taxon>Pezizomycotina</taxon>
        <taxon>Dothideomycetes</taxon>
        <taxon>Dothideomycetes incertae sedis</taxon>
        <taxon>Botryosphaeriales</taxon>
        <taxon>Botryosphaeriaceae</taxon>
        <taxon>Neofusicoccum</taxon>
    </lineage>
</organism>
<comment type="caution">
    <text evidence="8">The sequence shown here is derived from an EMBL/GenBank/DDBJ whole genome shotgun (WGS) entry which is preliminary data.</text>
</comment>
<evidence type="ECO:0000259" key="7">
    <source>
        <dbReference type="PROSITE" id="PS50850"/>
    </source>
</evidence>
<gene>
    <name evidence="8" type="ORF">SLS56_008153</name>
</gene>
<dbReference type="PROSITE" id="PS50850">
    <property type="entry name" value="MFS"/>
    <property type="match status" value="1"/>
</dbReference>
<dbReference type="Pfam" id="PF00083">
    <property type="entry name" value="Sugar_tr"/>
    <property type="match status" value="1"/>
</dbReference>
<keyword evidence="2" id="KW-0813">Transport</keyword>
<dbReference type="Proteomes" id="UP001521116">
    <property type="component" value="Unassembled WGS sequence"/>
</dbReference>
<evidence type="ECO:0000256" key="6">
    <source>
        <dbReference type="SAM" id="Phobius"/>
    </source>
</evidence>
<dbReference type="InterPro" id="IPR036259">
    <property type="entry name" value="MFS_trans_sf"/>
</dbReference>
<evidence type="ECO:0000256" key="3">
    <source>
        <dbReference type="ARBA" id="ARBA00022692"/>
    </source>
</evidence>
<dbReference type="SUPFAM" id="SSF103473">
    <property type="entry name" value="MFS general substrate transporter"/>
    <property type="match status" value="1"/>
</dbReference>
<dbReference type="PANTHER" id="PTHR48020:SF22">
    <property type="entry name" value="MAJOR FACILITATOR SUPERFAMILY (MFS) PROFILE DOMAIN-CONTAINING PROTEIN-RELATED"/>
    <property type="match status" value="1"/>
</dbReference>
<sequence length="113" mass="11747">MASTDIQKGTELIEDVTNFDVGPTAKHDDHNLDTIEDSTPGAFIWLVASAAAIGGLLFGYDTGVISGVLVVIGSDLDNKALSSSEKELITALCAAGCYGTAFTGLGNNRIRNK</sequence>
<feature type="domain" description="Major facilitator superfamily (MFS) profile" evidence="7">
    <location>
        <begin position="47"/>
        <end position="113"/>
    </location>
</feature>
<dbReference type="Gene3D" id="1.20.1250.20">
    <property type="entry name" value="MFS general substrate transporter like domains"/>
    <property type="match status" value="1"/>
</dbReference>
<dbReference type="InterPro" id="IPR020846">
    <property type="entry name" value="MFS_dom"/>
</dbReference>
<reference evidence="8 9" key="1">
    <citation type="submission" date="2024-02" db="EMBL/GenBank/DDBJ databases">
        <title>De novo assembly and annotation of 12 fungi associated with fruit tree decline syndrome in Ontario, Canada.</title>
        <authorList>
            <person name="Sulman M."/>
            <person name="Ellouze W."/>
            <person name="Ilyukhin E."/>
        </authorList>
    </citation>
    <scope>NUCLEOTIDE SEQUENCE [LARGE SCALE GENOMIC DNA]</scope>
    <source>
        <strain evidence="8 9">M1-105</strain>
    </source>
</reference>